<dbReference type="SMART" id="SM00099">
    <property type="entry name" value="btg1"/>
    <property type="match status" value="1"/>
</dbReference>
<gene>
    <name evidence="4" type="primary">LOC102388694</name>
</gene>
<dbReference type="OrthoDB" id="19928at2759"/>
<dbReference type="InterPro" id="IPR033332">
    <property type="entry name" value="BTG"/>
</dbReference>
<evidence type="ECO:0000313" key="4">
    <source>
        <dbReference type="RefSeq" id="XP_006025937.1"/>
    </source>
</evidence>
<dbReference type="InterPro" id="IPR036054">
    <property type="entry name" value="BTG-like_sf"/>
</dbReference>
<dbReference type="Gene3D" id="3.90.640.90">
    <property type="entry name" value="Anti-proliferative protein, N-terminal domain"/>
    <property type="match status" value="1"/>
</dbReference>
<dbReference type="RefSeq" id="XP_006025937.1">
    <property type="nucleotide sequence ID" value="XM_006025875.3"/>
</dbReference>
<dbReference type="KEGG" id="asn:102388694"/>
<dbReference type="FunFam" id="3.90.640.90:FF:000003">
    <property type="entry name" value="BTG1 isoform 1"/>
    <property type="match status" value="1"/>
</dbReference>
<name>A0A1U7RM88_ALLSI</name>
<dbReference type="PROSITE" id="PS01203">
    <property type="entry name" value="BTG_2"/>
    <property type="match status" value="1"/>
</dbReference>
<dbReference type="InParanoid" id="A0A1U7RM88"/>
<dbReference type="SUPFAM" id="SSF160696">
    <property type="entry name" value="BTG domain-like"/>
    <property type="match status" value="1"/>
</dbReference>
<protein>
    <submittedName>
        <fullName evidence="4">Protein BTG1-like</fullName>
    </submittedName>
</protein>
<accession>A0A1U7RM88</accession>
<evidence type="ECO:0000256" key="1">
    <source>
        <dbReference type="ARBA" id="ARBA00007989"/>
    </source>
</evidence>
<dbReference type="STRING" id="38654.A0A1U7RM88"/>
<dbReference type="GeneID" id="102388694"/>
<proteinExistence type="inferred from homology"/>
<dbReference type="AlphaFoldDB" id="A0A1U7RM88"/>
<evidence type="ECO:0000313" key="3">
    <source>
        <dbReference type="Proteomes" id="UP000189705"/>
    </source>
</evidence>
<dbReference type="GO" id="GO:0008285">
    <property type="term" value="P:negative regulation of cell population proliferation"/>
    <property type="evidence" value="ECO:0007669"/>
    <property type="project" value="TreeGrafter"/>
</dbReference>
<dbReference type="PANTHER" id="PTHR22978">
    <property type="entry name" value="B-CELL TRANSLOCATION GENE"/>
    <property type="match status" value="1"/>
</dbReference>
<comment type="similarity">
    <text evidence="1">Belongs to the BTG family.</text>
</comment>
<dbReference type="PRINTS" id="PR00310">
    <property type="entry name" value="ANTIPRLFBTG1"/>
</dbReference>
<feature type="domain" description="Anti-proliferative protein" evidence="2">
    <location>
        <begin position="88"/>
        <end position="107"/>
    </location>
</feature>
<keyword evidence="3" id="KW-1185">Reference proteome</keyword>
<evidence type="ECO:0000259" key="2">
    <source>
        <dbReference type="PROSITE" id="PS01203"/>
    </source>
</evidence>
<organism evidence="3 4">
    <name type="scientific">Alligator sinensis</name>
    <name type="common">Chinese alligator</name>
    <dbReference type="NCBI Taxonomy" id="38654"/>
    <lineage>
        <taxon>Eukaryota</taxon>
        <taxon>Metazoa</taxon>
        <taxon>Chordata</taxon>
        <taxon>Craniata</taxon>
        <taxon>Vertebrata</taxon>
        <taxon>Euteleostomi</taxon>
        <taxon>Archelosauria</taxon>
        <taxon>Archosauria</taxon>
        <taxon>Crocodylia</taxon>
        <taxon>Alligatoridae</taxon>
        <taxon>Alligatorinae</taxon>
        <taxon>Alligator</taxon>
    </lineage>
</organism>
<sequence length="155" mass="17526">MKAEISTAAGFITRLLRSPGGIGDEQLRCFGDCLQEALRDHYRHHWFPQMPSKGSGYRCIRINHKMDPLIGKAAGRIGLSHQRLFQLLPSELTLWVDPFEVSYRIGEDGSICVLYESPPPGMKSARALECRSRCKEWRIGRSSPSKNYNIMTVSS</sequence>
<dbReference type="GO" id="GO:0005634">
    <property type="term" value="C:nucleus"/>
    <property type="evidence" value="ECO:0007669"/>
    <property type="project" value="TreeGrafter"/>
</dbReference>
<dbReference type="Pfam" id="PF07742">
    <property type="entry name" value="BTG"/>
    <property type="match status" value="1"/>
</dbReference>
<dbReference type="Proteomes" id="UP000189705">
    <property type="component" value="Unplaced"/>
</dbReference>
<reference evidence="4" key="1">
    <citation type="submission" date="2025-08" db="UniProtKB">
        <authorList>
            <consortium name="RefSeq"/>
        </authorList>
    </citation>
    <scope>IDENTIFICATION</scope>
</reference>
<dbReference type="PANTHER" id="PTHR22978:SF40">
    <property type="entry name" value="ANTI-PROLIFERATIVE PROTEIN DOMAIN-CONTAINING PROTEIN"/>
    <property type="match status" value="1"/>
</dbReference>
<dbReference type="eggNOG" id="KOG4006">
    <property type="taxonomic scope" value="Eukaryota"/>
</dbReference>
<dbReference type="InterPro" id="IPR002087">
    <property type="entry name" value="Anti_prolifrtn"/>
</dbReference>
<dbReference type="GO" id="GO:0005737">
    <property type="term" value="C:cytoplasm"/>
    <property type="evidence" value="ECO:0007669"/>
    <property type="project" value="TreeGrafter"/>
</dbReference>